<dbReference type="NCBIfam" id="TIGR00231">
    <property type="entry name" value="small_GTP"/>
    <property type="match status" value="1"/>
</dbReference>
<dbReference type="EMBL" id="JAUKVY010000006">
    <property type="protein sequence ID" value="MDO1532742.1"/>
    <property type="molecule type" value="Genomic_DNA"/>
</dbReference>
<dbReference type="PRINTS" id="PR00449">
    <property type="entry name" value="RASTRNSFRMNG"/>
</dbReference>
<dbReference type="CDD" id="cd00154">
    <property type="entry name" value="Rab"/>
    <property type="match status" value="1"/>
</dbReference>
<name>A0ABT8S3C4_9BURK</name>
<dbReference type="Pfam" id="PF00071">
    <property type="entry name" value="Ras"/>
    <property type="match status" value="1"/>
</dbReference>
<proteinExistence type="predicted"/>
<dbReference type="SMART" id="SM00173">
    <property type="entry name" value="RAS"/>
    <property type="match status" value="1"/>
</dbReference>
<protein>
    <submittedName>
        <fullName evidence="3">Rab family GTPase</fullName>
    </submittedName>
</protein>
<dbReference type="Proteomes" id="UP001169027">
    <property type="component" value="Unassembled WGS sequence"/>
</dbReference>
<dbReference type="PROSITE" id="PS51419">
    <property type="entry name" value="RAB"/>
    <property type="match status" value="1"/>
</dbReference>
<sequence length="164" mass="17837">MLQKKICLLGAFGVGKTSLVRRFVDTIFSDAYLTTVGVKIDKKLLTVGSEQMALILWDIAGEDDIAAVRVSYLRGAAGYLLVIDGTRPETLDTAVSIQGRVDAEIGSVPFVALLNKADLEEDWTISMERIAQLEAAGWQFRRTSAKTGAAVEETFQELAALLAR</sequence>
<dbReference type="InterPro" id="IPR027417">
    <property type="entry name" value="P-loop_NTPase"/>
</dbReference>
<dbReference type="RefSeq" id="WP_286509461.1">
    <property type="nucleotide sequence ID" value="NZ_JAUJZH010000006.1"/>
</dbReference>
<dbReference type="InterPro" id="IPR050227">
    <property type="entry name" value="Rab"/>
</dbReference>
<keyword evidence="1" id="KW-0547">Nucleotide-binding</keyword>
<organism evidence="3 4">
    <name type="scientific">Variovorax ginsengisoli</name>
    <dbReference type="NCBI Taxonomy" id="363844"/>
    <lineage>
        <taxon>Bacteria</taxon>
        <taxon>Pseudomonadati</taxon>
        <taxon>Pseudomonadota</taxon>
        <taxon>Betaproteobacteria</taxon>
        <taxon>Burkholderiales</taxon>
        <taxon>Comamonadaceae</taxon>
        <taxon>Variovorax</taxon>
    </lineage>
</organism>
<gene>
    <name evidence="3" type="ORF">Q2T77_10620</name>
</gene>
<evidence type="ECO:0000313" key="4">
    <source>
        <dbReference type="Proteomes" id="UP001169027"/>
    </source>
</evidence>
<reference evidence="3" key="1">
    <citation type="submission" date="2023-06" db="EMBL/GenBank/DDBJ databases">
        <authorList>
            <person name="Jiang Y."/>
            <person name="Liu Q."/>
        </authorList>
    </citation>
    <scope>NUCLEOTIDE SEQUENCE</scope>
    <source>
        <strain evidence="3">CGMCC 1.12090</strain>
    </source>
</reference>
<dbReference type="PANTHER" id="PTHR47977">
    <property type="entry name" value="RAS-RELATED PROTEIN RAB"/>
    <property type="match status" value="1"/>
</dbReference>
<evidence type="ECO:0000256" key="1">
    <source>
        <dbReference type="ARBA" id="ARBA00022741"/>
    </source>
</evidence>
<dbReference type="InterPro" id="IPR005225">
    <property type="entry name" value="Small_GTP-bd"/>
</dbReference>
<keyword evidence="4" id="KW-1185">Reference proteome</keyword>
<dbReference type="Gene3D" id="3.40.50.300">
    <property type="entry name" value="P-loop containing nucleotide triphosphate hydrolases"/>
    <property type="match status" value="1"/>
</dbReference>
<dbReference type="SUPFAM" id="SSF52540">
    <property type="entry name" value="P-loop containing nucleoside triphosphate hydrolases"/>
    <property type="match status" value="1"/>
</dbReference>
<accession>A0ABT8S3C4</accession>
<dbReference type="InterPro" id="IPR001806">
    <property type="entry name" value="Small_GTPase"/>
</dbReference>
<evidence type="ECO:0000256" key="2">
    <source>
        <dbReference type="ARBA" id="ARBA00023134"/>
    </source>
</evidence>
<keyword evidence="2" id="KW-0342">GTP-binding</keyword>
<comment type="caution">
    <text evidence="3">The sequence shown here is derived from an EMBL/GenBank/DDBJ whole genome shotgun (WGS) entry which is preliminary data.</text>
</comment>
<evidence type="ECO:0000313" key="3">
    <source>
        <dbReference type="EMBL" id="MDO1532742.1"/>
    </source>
</evidence>
<dbReference type="SMART" id="SM00175">
    <property type="entry name" value="RAB"/>
    <property type="match status" value="1"/>
</dbReference>